<accession>A0A9W6YWD3</accession>
<dbReference type="AlphaFoldDB" id="A0A9W6YWD3"/>
<sequence>MQATSPTLFSSADEREFYQINSSKMDIDSSNDVASLFSDGKSDIFFDCEEYIQSGVLSELFFDSEEDIESDTCSIITIDTTEEYCVCSTAEANEMISKLVNDCDSRLVTVAGCGPLEPPIDQQKIAFPSCSSADYEPLSSSKYHSWSGVDDHILDEDVEEDYDSQSSCYSVSPAVPLYPESYSSSDEFTPVFSYPLPTGVSASDLYCSFESNPAPATVQQCDYDDAYSPSDAGKCSHRKSKKFWNRLSKWWYKATKSSDEDHTSIETENPYDYQYIDALSCDFRIFV</sequence>
<name>A0A9W6YWD3_AMBMO</name>
<evidence type="ECO:0000313" key="2">
    <source>
        <dbReference type="Proteomes" id="UP001165063"/>
    </source>
</evidence>
<evidence type="ECO:0000313" key="1">
    <source>
        <dbReference type="EMBL" id="GMG27188.1"/>
    </source>
</evidence>
<dbReference type="EMBL" id="BSXU01001414">
    <property type="protein sequence ID" value="GMG27188.1"/>
    <property type="molecule type" value="Genomic_DNA"/>
</dbReference>
<gene>
    <name evidence="1" type="ORF">Amon01_000340000</name>
</gene>
<comment type="caution">
    <text evidence="1">The sequence shown here is derived from an EMBL/GenBank/DDBJ whole genome shotgun (WGS) entry which is preliminary data.</text>
</comment>
<protein>
    <submittedName>
        <fullName evidence="1">Unnamed protein product</fullName>
    </submittedName>
</protein>
<reference evidence="1" key="1">
    <citation type="submission" date="2023-04" db="EMBL/GenBank/DDBJ databases">
        <title>Ambrosiozyma monospora NBRC 1965.</title>
        <authorList>
            <person name="Ichikawa N."/>
            <person name="Sato H."/>
            <person name="Tonouchi N."/>
        </authorList>
    </citation>
    <scope>NUCLEOTIDE SEQUENCE</scope>
    <source>
        <strain evidence="1">NBRC 1965</strain>
    </source>
</reference>
<dbReference type="Proteomes" id="UP001165063">
    <property type="component" value="Unassembled WGS sequence"/>
</dbReference>
<organism evidence="1 2">
    <name type="scientific">Ambrosiozyma monospora</name>
    <name type="common">Yeast</name>
    <name type="synonym">Endomycopsis monosporus</name>
    <dbReference type="NCBI Taxonomy" id="43982"/>
    <lineage>
        <taxon>Eukaryota</taxon>
        <taxon>Fungi</taxon>
        <taxon>Dikarya</taxon>
        <taxon>Ascomycota</taxon>
        <taxon>Saccharomycotina</taxon>
        <taxon>Pichiomycetes</taxon>
        <taxon>Pichiales</taxon>
        <taxon>Pichiaceae</taxon>
        <taxon>Ambrosiozyma</taxon>
    </lineage>
</organism>
<proteinExistence type="predicted"/>
<keyword evidence="2" id="KW-1185">Reference proteome</keyword>